<dbReference type="RefSeq" id="WP_344782446.1">
    <property type="nucleotide sequence ID" value="NZ_BAABAF010000006.1"/>
</dbReference>
<dbReference type="InterPro" id="IPR028939">
    <property type="entry name" value="P5C_Rdtase_cat_N"/>
</dbReference>
<dbReference type="Pfam" id="PF03807">
    <property type="entry name" value="F420_oxidored"/>
    <property type="match status" value="1"/>
</dbReference>
<keyword evidence="1" id="KW-0560">Oxidoreductase</keyword>
<dbReference type="InterPro" id="IPR036291">
    <property type="entry name" value="NAD(P)-bd_dom_sf"/>
</dbReference>
<comment type="caution">
    <text evidence="3">The sequence shown here is derived from an EMBL/GenBank/DDBJ whole genome shotgun (WGS) entry which is preliminary data.</text>
</comment>
<reference evidence="4" key="1">
    <citation type="journal article" date="2019" name="Int. J. Syst. Evol. Microbiol.">
        <title>The Global Catalogue of Microorganisms (GCM) 10K type strain sequencing project: providing services to taxonomists for standard genome sequencing and annotation.</title>
        <authorList>
            <consortium name="The Broad Institute Genomics Platform"/>
            <consortium name="The Broad Institute Genome Sequencing Center for Infectious Disease"/>
            <person name="Wu L."/>
            <person name="Ma J."/>
        </authorList>
    </citation>
    <scope>NUCLEOTIDE SEQUENCE [LARGE SCALE GENOMIC DNA]</scope>
    <source>
        <strain evidence="4">JCM 16950</strain>
    </source>
</reference>
<dbReference type="SUPFAM" id="SSF51735">
    <property type="entry name" value="NAD(P)-binding Rossmann-fold domains"/>
    <property type="match status" value="1"/>
</dbReference>
<dbReference type="Proteomes" id="UP001500540">
    <property type="component" value="Unassembled WGS sequence"/>
</dbReference>
<dbReference type="EMBL" id="BAABAF010000006">
    <property type="protein sequence ID" value="GAA3764939.1"/>
    <property type="molecule type" value="Genomic_DNA"/>
</dbReference>
<evidence type="ECO:0000313" key="4">
    <source>
        <dbReference type="Proteomes" id="UP001500540"/>
    </source>
</evidence>
<dbReference type="Gene3D" id="3.40.50.720">
    <property type="entry name" value="NAD(P)-binding Rossmann-like Domain"/>
    <property type="match status" value="1"/>
</dbReference>
<evidence type="ECO:0000256" key="1">
    <source>
        <dbReference type="ARBA" id="ARBA00023002"/>
    </source>
</evidence>
<dbReference type="PANTHER" id="PTHR14239">
    <property type="entry name" value="DUDULIN-RELATED"/>
    <property type="match status" value="1"/>
</dbReference>
<sequence>MSSISIIGSGNMARAIGARALETGSTVEILARNVGKAAATARALGNGATTGTWGARPTGDIVILAVLHAAAVSVVREFGQSLADKIVVDITNPFNADATGLAIPYDTSSAQLVADVAPAGAHVLKAFNTLFAHIVAAGDPVDVFMAGDDTRAKESLAAFITSLGLRPRDAGDLIMAHWLEGAAVLEMGVARAGAGFDFSLGVNSRVGVGAY</sequence>
<keyword evidence="4" id="KW-1185">Reference proteome</keyword>
<evidence type="ECO:0000313" key="3">
    <source>
        <dbReference type="EMBL" id="GAA3764939.1"/>
    </source>
</evidence>
<protein>
    <submittedName>
        <fullName evidence="3">NAD(P)-binding domain-containing protein</fullName>
    </submittedName>
</protein>
<gene>
    <name evidence="3" type="ORF">GCM10022240_16420</name>
</gene>
<proteinExistence type="predicted"/>
<evidence type="ECO:0000259" key="2">
    <source>
        <dbReference type="Pfam" id="PF03807"/>
    </source>
</evidence>
<dbReference type="PANTHER" id="PTHR14239:SF10">
    <property type="entry name" value="REDUCTASE"/>
    <property type="match status" value="1"/>
</dbReference>
<dbReference type="InterPro" id="IPR051267">
    <property type="entry name" value="STEAP_metalloreductase"/>
</dbReference>
<name>A0ABP7GG70_9MICO</name>
<organism evidence="3 4">
    <name type="scientific">Microbacterium kribbense</name>
    <dbReference type="NCBI Taxonomy" id="433645"/>
    <lineage>
        <taxon>Bacteria</taxon>
        <taxon>Bacillati</taxon>
        <taxon>Actinomycetota</taxon>
        <taxon>Actinomycetes</taxon>
        <taxon>Micrococcales</taxon>
        <taxon>Microbacteriaceae</taxon>
        <taxon>Microbacterium</taxon>
    </lineage>
</organism>
<feature type="domain" description="Pyrroline-5-carboxylate reductase catalytic N-terminal" evidence="2">
    <location>
        <begin position="4"/>
        <end position="93"/>
    </location>
</feature>
<accession>A0ABP7GG70</accession>